<organism evidence="4 5">
    <name type="scientific">Thiomicrospira aerophila AL3</name>
    <dbReference type="NCBI Taxonomy" id="717772"/>
    <lineage>
        <taxon>Bacteria</taxon>
        <taxon>Pseudomonadati</taxon>
        <taxon>Pseudomonadota</taxon>
        <taxon>Gammaproteobacteria</taxon>
        <taxon>Thiotrichales</taxon>
        <taxon>Piscirickettsiaceae</taxon>
        <taxon>Thiomicrospira</taxon>
    </lineage>
</organism>
<dbReference type="Pfam" id="PF25225">
    <property type="entry name" value="DUF7843"/>
    <property type="match status" value="1"/>
</dbReference>
<evidence type="ECO:0000313" key="4">
    <source>
        <dbReference type="EMBL" id="AHF01860.1"/>
    </source>
</evidence>
<dbReference type="InParanoid" id="W0DTB7"/>
<keyword evidence="1" id="KW-0732">Signal</keyword>
<evidence type="ECO:0000256" key="1">
    <source>
        <dbReference type="SAM" id="SignalP"/>
    </source>
</evidence>
<dbReference type="Proteomes" id="UP000005380">
    <property type="component" value="Chromosome"/>
</dbReference>
<dbReference type="AlphaFoldDB" id="W0DTB7"/>
<feature type="domain" description="DUF7843" evidence="3">
    <location>
        <begin position="35"/>
        <end position="106"/>
    </location>
</feature>
<dbReference type="RefSeq" id="WP_006460905.1">
    <property type="nucleotide sequence ID" value="NZ_CP007030.1"/>
</dbReference>
<evidence type="ECO:0000259" key="2">
    <source>
        <dbReference type="Pfam" id="PF13387"/>
    </source>
</evidence>
<dbReference type="Pfam" id="PF13387">
    <property type="entry name" value="Lnb_N"/>
    <property type="match status" value="1"/>
</dbReference>
<dbReference type="OrthoDB" id="9759948at2"/>
<dbReference type="InterPro" id="IPR025178">
    <property type="entry name" value="Lnb_N"/>
</dbReference>
<dbReference type="STRING" id="717772.THIAE_08915"/>
<sequence length="611" mass="71384">MKYLSVLIILLLQTTPLLAANNTHQKLVEEALKLNLDTHPTWLKLLFYDSIKLKSEVLSDSFFLSDTGRSSPRDELKAILAAYEPVAQSNNSPLCRFPARYLWLSQFLTLPDYTFRQNACVNLESWAKYDEVESISAIMVSGYFGNPASTFGHSLLKFNGPAESRYLDLTFNYGAVVPENENMIRYIWKGIFGGYESGFSDGYFFSQDMVYSRTEFRDMWDYELNLTDFERDLLISHLWEVSGERFDYYFLTKNCAFRLAQILEILEDNNPLTQRSKVWYAPVELFNRIDDLNKLKNYDYIQNITFVPSYQSQLHTKLSDLDHDEVKAFNYFVKNENFDYDYLNEDQRIKVLNALIVYYEFKDVALMNFEDRKYKNLKRKVMLERFLLKPKATDIDKIDALPSPSESSPPMRIAIGGAYDATSSDGFFKLEWSPFHYDSIGLNSLNGGKLVVLNTSININSNNLEIDRLDFIDIRKMPAPKMNISGMYEVAWELNFSLRRNKNDDLKPALEMGLFDGWQQNRFLYLFGINALAWEENDATIHLKPYFEWSYSGDKILGDFKLSRLFSHQNNSDDFEYNLRLNYFFDTKSALGIRINHNSSFKTEVVYQRFL</sequence>
<proteinExistence type="predicted"/>
<evidence type="ECO:0000259" key="3">
    <source>
        <dbReference type="Pfam" id="PF25225"/>
    </source>
</evidence>
<gene>
    <name evidence="4" type="ORF">THIAE_08915</name>
</gene>
<protein>
    <submittedName>
        <fullName evidence="4">Uncharacterized protein</fullName>
    </submittedName>
</protein>
<name>W0DTB7_9GAMM</name>
<keyword evidence="5" id="KW-1185">Reference proteome</keyword>
<accession>W0DTB7</accession>
<dbReference type="HOGENOM" id="CLU_025316_1_0_6"/>
<reference evidence="4 5" key="1">
    <citation type="submission" date="2013-12" db="EMBL/GenBank/DDBJ databases">
        <authorList>
            <consortium name="DOE Joint Genome Institute"/>
            <person name="Kappler U."/>
            <person name="Huntemann M."/>
            <person name="Han J."/>
            <person name="Chen A."/>
            <person name="Kyrpides N."/>
            <person name="Mavromatis K."/>
            <person name="Markowitz V."/>
            <person name="Palaniappan K."/>
            <person name="Ivanova N."/>
            <person name="Schaumberg A."/>
            <person name="Pati A."/>
            <person name="Liolios K."/>
            <person name="Nordberg H.P."/>
            <person name="Cantor M.N."/>
            <person name="Hua S.X."/>
            <person name="Woyke T."/>
        </authorList>
    </citation>
    <scope>NUCLEOTIDE SEQUENCE [LARGE SCALE GENOMIC DNA]</scope>
    <source>
        <strain evidence="5">AL2</strain>
    </source>
</reference>
<feature type="signal peptide" evidence="1">
    <location>
        <begin position="1"/>
        <end position="19"/>
    </location>
</feature>
<dbReference type="InterPro" id="IPR057165">
    <property type="entry name" value="DUF7843"/>
</dbReference>
<feature type="chain" id="PRO_5004787262" evidence="1">
    <location>
        <begin position="20"/>
        <end position="611"/>
    </location>
</feature>
<dbReference type="eggNOG" id="ENOG502Z92U">
    <property type="taxonomic scope" value="Bacteria"/>
</dbReference>
<feature type="domain" description="Lnb N-terminal periplasmic" evidence="2">
    <location>
        <begin position="124"/>
        <end position="273"/>
    </location>
</feature>
<evidence type="ECO:0000313" key="5">
    <source>
        <dbReference type="Proteomes" id="UP000005380"/>
    </source>
</evidence>
<dbReference type="EMBL" id="CP007030">
    <property type="protein sequence ID" value="AHF01860.1"/>
    <property type="molecule type" value="Genomic_DNA"/>
</dbReference>
<dbReference type="KEGG" id="tao:THIAE_08915"/>